<dbReference type="RefSeq" id="WP_204702262.1">
    <property type="nucleotide sequence ID" value="NZ_JAFBDQ010000013.1"/>
</dbReference>
<dbReference type="Proteomes" id="UP000774000">
    <property type="component" value="Unassembled WGS sequence"/>
</dbReference>
<dbReference type="AlphaFoldDB" id="A0A938XWF9"/>
<keyword evidence="2" id="KW-1185">Reference proteome</keyword>
<dbReference type="Gene3D" id="3.30.420.380">
    <property type="match status" value="1"/>
</dbReference>
<dbReference type="EMBL" id="JAFBDQ010000013">
    <property type="protein sequence ID" value="MBM7557516.1"/>
    <property type="molecule type" value="Genomic_DNA"/>
</dbReference>
<organism evidence="1 2">
    <name type="scientific">Halanaerobacter jeridensis</name>
    <dbReference type="NCBI Taxonomy" id="706427"/>
    <lineage>
        <taxon>Bacteria</taxon>
        <taxon>Bacillati</taxon>
        <taxon>Bacillota</taxon>
        <taxon>Clostridia</taxon>
        <taxon>Halanaerobiales</taxon>
        <taxon>Halobacteroidaceae</taxon>
        <taxon>Halanaerobacter</taxon>
    </lineage>
</organism>
<dbReference type="InterPro" id="IPR043129">
    <property type="entry name" value="ATPase_NBD"/>
</dbReference>
<proteinExistence type="predicted"/>
<accession>A0A938XWF9</accession>
<evidence type="ECO:0000313" key="2">
    <source>
        <dbReference type="Proteomes" id="UP000774000"/>
    </source>
</evidence>
<gene>
    <name evidence="1" type="ORF">JOC47_002382</name>
</gene>
<protein>
    <submittedName>
        <fullName evidence="1">Myosin heavy subunit</fullName>
    </submittedName>
</protein>
<name>A0A938XWF9_9FIRM</name>
<evidence type="ECO:0000313" key="1">
    <source>
        <dbReference type="EMBL" id="MBM7557516.1"/>
    </source>
</evidence>
<sequence length="404" mass="46750">MGLVAKILGQKRTYLEFGVEQVKLVQTKASEVIYERSFEYITDNLNFYLQHLDVTPKWISLLIPTVNLFLRTLDFPLEAENRLTEIIQIQFLEQLPCPPEEVYSSYYIAQKTEERIKVVAFAVLKNYLDDLHDLCKQSGFKVKSIVPVPLVFYLLYSQTAAGTNNILYVDSCLNYFNYTFLSSQQIYLRSSQTKDIQETKNYLLEELEQQVVDVQETTTSGKEFWLKVKQAAEGIAGQDFIDLSTQIRQSEWQQIGWVASGIILLVLINFILQWNLKQAQLEDLKTKLNQVQPVVEKLHKFEEEVMVARDRTTQLKEEITWQNNYLPWLIELNNILGPQVKVEQLNFSETRLVLLAGTAPRAGAVMNKLEQSSYFKNLDFTGTIETLAGRERFKIEGDLSEKIE</sequence>
<reference evidence="1" key="1">
    <citation type="submission" date="2021-01" db="EMBL/GenBank/DDBJ databases">
        <title>Genomic Encyclopedia of Type Strains, Phase IV (KMG-IV): sequencing the most valuable type-strain genomes for metagenomic binning, comparative biology and taxonomic classification.</title>
        <authorList>
            <person name="Goeker M."/>
        </authorList>
    </citation>
    <scope>NUCLEOTIDE SEQUENCE</scope>
    <source>
        <strain evidence="1">DSM 23230</strain>
    </source>
</reference>
<comment type="caution">
    <text evidence="1">The sequence shown here is derived from an EMBL/GenBank/DDBJ whole genome shotgun (WGS) entry which is preliminary data.</text>
</comment>
<dbReference type="SUPFAM" id="SSF53067">
    <property type="entry name" value="Actin-like ATPase domain"/>
    <property type="match status" value="1"/>
</dbReference>